<accession>A0A0B8T689</accession>
<keyword evidence="2" id="KW-0564">Palmitate</keyword>
<dbReference type="STRING" id="1229276.DI53_3645"/>
<dbReference type="SUPFAM" id="SSF56954">
    <property type="entry name" value="Outer membrane efflux proteins (OEP)"/>
    <property type="match status" value="1"/>
</dbReference>
<dbReference type="PANTHER" id="PTHR30203">
    <property type="entry name" value="OUTER MEMBRANE CATION EFFLUX PROTEIN"/>
    <property type="match status" value="1"/>
</dbReference>
<keyword evidence="2 3" id="KW-0472">Membrane</keyword>
<organism evidence="4 5">
    <name type="scientific">Sphingobacterium deserti</name>
    <dbReference type="NCBI Taxonomy" id="1229276"/>
    <lineage>
        <taxon>Bacteria</taxon>
        <taxon>Pseudomonadati</taxon>
        <taxon>Bacteroidota</taxon>
        <taxon>Sphingobacteriia</taxon>
        <taxon>Sphingobacteriales</taxon>
        <taxon>Sphingobacteriaceae</taxon>
        <taxon>Sphingobacterium</taxon>
    </lineage>
</organism>
<comment type="caution">
    <text evidence="4">The sequence shown here is derived from an EMBL/GenBank/DDBJ whole genome shotgun (WGS) entry which is preliminary data.</text>
</comment>
<gene>
    <name evidence="4" type="ORF">DI53_3645</name>
</gene>
<dbReference type="InterPro" id="IPR003423">
    <property type="entry name" value="OMP_efflux"/>
</dbReference>
<comment type="subcellular location">
    <subcellularLocation>
        <location evidence="2">Cell membrane</location>
        <topology evidence="2">Lipid-anchor</topology>
    </subcellularLocation>
</comment>
<dbReference type="EMBL" id="JJMU01000066">
    <property type="protein sequence ID" value="KGE12605.1"/>
    <property type="molecule type" value="Genomic_DNA"/>
</dbReference>
<evidence type="ECO:0000256" key="1">
    <source>
        <dbReference type="ARBA" id="ARBA00007613"/>
    </source>
</evidence>
<evidence type="ECO:0000313" key="5">
    <source>
        <dbReference type="Proteomes" id="UP000031802"/>
    </source>
</evidence>
<keyword evidence="5" id="KW-1185">Reference proteome</keyword>
<name>A0A0B8T689_9SPHI</name>
<keyword evidence="3" id="KW-1133">Transmembrane helix</keyword>
<sequence length="494" mass="55334">MRHYLNPDLHLTQGRTKWLLASALIFMICAFVWSCGVTKSYQKPAISRDSKLFRDQDTSIADSSTLAAIPWQRLFTDQKLLELIDMGLHNNYDVKIAVARISASAAAFRQSKLAFYPTLSVNGEASYNRRSTAQIRANGVDINSIPDNQIYDLIATTSWEIDVWGKLRSTKKAQYAAFLASRSYLRTIQTQLVASIAINYYQLLAYDEQLRILDSTVMNRERDVDIVKTLKQSAVVTGADIANSEANVKVAKLQIPEVMQQRREIENAMSILLGTSPHEIPRTRFDSLTIDSSLRIGVPAQLLANRPDVQEAEQAFQRAFELTNVARTHFYPSLLISGNAGWATANTLQGFFSGTFYGSLIGGLVQPIFNQGINRQRLTTADAAQDEAYFTFQNTLLVAGQEVSDALYAFEIAREKELIRTEQIKDLNRAAAFTKELLRYTPNTNYTDVLTAEQNLLQAQLEAVSDKLQQLVAVVELYRSLGGGWQSEENITSK</sequence>
<reference evidence="5" key="1">
    <citation type="submission" date="2014-04" db="EMBL/GenBank/DDBJ databases">
        <title>Whole-Genome optical mapping and complete genome sequence of Sphingobacterium deserti sp. nov., a new spaces isolated from desert in the west of China.</title>
        <authorList>
            <person name="Teng C."/>
            <person name="Zhou Z."/>
            <person name="Li X."/>
            <person name="Chen M."/>
            <person name="Lin M."/>
            <person name="Wang L."/>
            <person name="Su S."/>
            <person name="Zhang C."/>
            <person name="Zhang W."/>
        </authorList>
    </citation>
    <scope>NUCLEOTIDE SEQUENCE [LARGE SCALE GENOMIC DNA]</scope>
    <source>
        <strain evidence="5">ACCC05744</strain>
    </source>
</reference>
<feature type="transmembrane region" description="Helical" evidence="3">
    <location>
        <begin position="20"/>
        <end position="38"/>
    </location>
</feature>
<keyword evidence="2 4" id="KW-0449">Lipoprotein</keyword>
<dbReference type="PATRIC" id="fig|1229276.3.peg.3768"/>
<dbReference type="NCBIfam" id="TIGR01845">
    <property type="entry name" value="outer_NodT"/>
    <property type="match status" value="1"/>
</dbReference>
<dbReference type="Gene3D" id="1.20.1600.10">
    <property type="entry name" value="Outer membrane efflux proteins (OEP)"/>
    <property type="match status" value="1"/>
</dbReference>
<protein>
    <submittedName>
        <fullName evidence="4">RND efflux system outer membrane lipoprotein</fullName>
    </submittedName>
</protein>
<dbReference type="eggNOG" id="COG1538">
    <property type="taxonomic scope" value="Bacteria"/>
</dbReference>
<dbReference type="GO" id="GO:0015562">
    <property type="term" value="F:efflux transmembrane transporter activity"/>
    <property type="evidence" value="ECO:0007669"/>
    <property type="project" value="InterPro"/>
</dbReference>
<keyword evidence="2 3" id="KW-0812">Transmembrane</keyword>
<proteinExistence type="inferred from homology"/>
<dbReference type="Proteomes" id="UP000031802">
    <property type="component" value="Unassembled WGS sequence"/>
</dbReference>
<evidence type="ECO:0000256" key="3">
    <source>
        <dbReference type="SAM" id="Phobius"/>
    </source>
</evidence>
<comment type="similarity">
    <text evidence="1 2">Belongs to the outer membrane factor (OMF) (TC 1.B.17) family.</text>
</comment>
<dbReference type="Pfam" id="PF02321">
    <property type="entry name" value="OEP"/>
    <property type="match status" value="2"/>
</dbReference>
<dbReference type="Gene3D" id="2.20.200.10">
    <property type="entry name" value="Outer membrane efflux proteins (OEP)"/>
    <property type="match status" value="1"/>
</dbReference>
<dbReference type="AlphaFoldDB" id="A0A0B8T689"/>
<evidence type="ECO:0000313" key="4">
    <source>
        <dbReference type="EMBL" id="KGE12605.1"/>
    </source>
</evidence>
<dbReference type="OrthoDB" id="9770517at2"/>
<evidence type="ECO:0000256" key="2">
    <source>
        <dbReference type="RuleBase" id="RU362097"/>
    </source>
</evidence>
<dbReference type="InterPro" id="IPR010131">
    <property type="entry name" value="MdtP/NodT-like"/>
</dbReference>
<keyword evidence="2" id="KW-1134">Transmembrane beta strand</keyword>
<dbReference type="PANTHER" id="PTHR30203:SF33">
    <property type="entry name" value="BLR4455 PROTEIN"/>
    <property type="match status" value="1"/>
</dbReference>
<dbReference type="GO" id="GO:0005886">
    <property type="term" value="C:plasma membrane"/>
    <property type="evidence" value="ECO:0007669"/>
    <property type="project" value="UniProtKB-SubCell"/>
</dbReference>
<reference evidence="4 5" key="2">
    <citation type="journal article" date="2015" name="PLoS ONE">
        <title>Whole-Genome Optical Mapping and Finished Genome Sequence of Sphingobacterium deserti sp. nov., a New Species Isolated from the Western Desert of China.</title>
        <authorList>
            <person name="Teng C."/>
            <person name="Zhou Z."/>
            <person name="Molnar I."/>
            <person name="Li X."/>
            <person name="Tang R."/>
            <person name="Chen M."/>
            <person name="Wang L."/>
            <person name="Su S."/>
            <person name="Zhang W."/>
            <person name="Lin M."/>
        </authorList>
    </citation>
    <scope>NUCLEOTIDE SEQUENCE [LARGE SCALE GENOMIC DNA]</scope>
    <source>
        <strain evidence="5">ACCC05744</strain>
    </source>
</reference>